<dbReference type="OrthoDB" id="7666987at2"/>
<reference evidence="1 2" key="1">
    <citation type="submission" date="2016-11" db="EMBL/GenBank/DDBJ databases">
        <authorList>
            <person name="Jaros S."/>
            <person name="Januszkiewicz K."/>
            <person name="Wedrychowicz H."/>
        </authorList>
    </citation>
    <scope>NUCLEOTIDE SEQUENCE [LARGE SCALE GENOMIC DNA]</scope>
    <source>
        <strain evidence="1 2">DSM 29431</strain>
    </source>
</reference>
<dbReference type="EMBL" id="FQXC01000001">
    <property type="protein sequence ID" value="SHG92337.1"/>
    <property type="molecule type" value="Genomic_DNA"/>
</dbReference>
<dbReference type="AlphaFoldDB" id="A0A1M5NS85"/>
<evidence type="ECO:0008006" key="3">
    <source>
        <dbReference type="Google" id="ProtNLM"/>
    </source>
</evidence>
<evidence type="ECO:0000313" key="2">
    <source>
        <dbReference type="Proteomes" id="UP000184221"/>
    </source>
</evidence>
<accession>A0A1M5NS85</accession>
<organism evidence="1 2">
    <name type="scientific">Marivita hallyeonensis</name>
    <dbReference type="NCBI Taxonomy" id="996342"/>
    <lineage>
        <taxon>Bacteria</taxon>
        <taxon>Pseudomonadati</taxon>
        <taxon>Pseudomonadota</taxon>
        <taxon>Alphaproteobacteria</taxon>
        <taxon>Rhodobacterales</taxon>
        <taxon>Roseobacteraceae</taxon>
        <taxon>Marivita</taxon>
    </lineage>
</organism>
<protein>
    <recommendedName>
        <fullName evidence="3">DUF2332 domain-containing protein</fullName>
    </recommendedName>
</protein>
<keyword evidence="2" id="KW-1185">Reference proteome</keyword>
<dbReference type="RefSeq" id="WP_072776379.1">
    <property type="nucleotide sequence ID" value="NZ_FQXC01000001.1"/>
</dbReference>
<dbReference type="PIRSF" id="PIRSF012608">
    <property type="entry name" value="UCP012608"/>
    <property type="match status" value="1"/>
</dbReference>
<dbReference type="InterPro" id="IPR011200">
    <property type="entry name" value="UCP012608"/>
</dbReference>
<dbReference type="Proteomes" id="UP000184221">
    <property type="component" value="Unassembled WGS sequence"/>
</dbReference>
<dbReference type="STRING" id="996342.SAMN05443551_1027"/>
<proteinExistence type="predicted"/>
<sequence length="345" mass="36928">MTLNDALVEQAGHCAALDSPFMARMLPLLGEVWPAGSALDDAVMAFQGEIGPKGHSLPLRLASGLHALVLTGTDAQLAAAYPPHTVSDADLASAVQRALTSHEDFLLSWITSPPQTNEVRRSAGLIAGVHHLVHRTGVADLHLSELGASAGLNLMFDHYGLDVAGARLGPSDPALVLTPDWTGPAPVKSPFSVHDRRGVDLNPLDPHDPADALRLRAYLWADQPHRLALTDAAIAANAATVDRGDAVDWLGQRLGSAPKGQMHLIFHTIAWQYFPSEAQARGTKLIEAAGDRATPETPLAWLRMEADEGPRGAAVSARLWPGNQTISLARSDFHGRWVDWEPENP</sequence>
<gene>
    <name evidence="1" type="ORF">SAMN05443551_1027</name>
</gene>
<evidence type="ECO:0000313" key="1">
    <source>
        <dbReference type="EMBL" id="SHG92337.1"/>
    </source>
</evidence>
<name>A0A1M5NS85_9RHOB</name>
<dbReference type="Pfam" id="PF10094">
    <property type="entry name" value="DUF2332"/>
    <property type="match status" value="1"/>
</dbReference>